<dbReference type="EMBL" id="CCBN010000004">
    <property type="protein sequence ID" value="CDO52973.1"/>
    <property type="molecule type" value="Genomic_DNA"/>
</dbReference>
<comment type="caution">
    <text evidence="2">The sequence shown here is derived from an EMBL/GenBank/DDBJ whole genome shotgun (WGS) entry which is preliminary data.</text>
</comment>
<gene>
    <name evidence="2" type="ORF">BN980_GECA04s02309g</name>
</gene>
<proteinExistence type="predicted"/>
<accession>A0A0J9X739</accession>
<reference evidence="2" key="1">
    <citation type="submission" date="2014-03" db="EMBL/GenBank/DDBJ databases">
        <authorList>
            <person name="Casaregola S."/>
        </authorList>
    </citation>
    <scope>NUCLEOTIDE SEQUENCE [LARGE SCALE GENOMIC DNA]</scope>
    <source>
        <strain evidence="2">CLIB 918</strain>
    </source>
</reference>
<protein>
    <submittedName>
        <fullName evidence="2">Uncharacterized protein</fullName>
    </submittedName>
</protein>
<feature type="region of interest" description="Disordered" evidence="1">
    <location>
        <begin position="221"/>
        <end position="251"/>
    </location>
</feature>
<feature type="region of interest" description="Disordered" evidence="1">
    <location>
        <begin position="46"/>
        <end position="73"/>
    </location>
</feature>
<evidence type="ECO:0000313" key="3">
    <source>
        <dbReference type="Proteomes" id="UP000242525"/>
    </source>
</evidence>
<dbReference type="Proteomes" id="UP000242525">
    <property type="component" value="Unassembled WGS sequence"/>
</dbReference>
<organism evidence="2 3">
    <name type="scientific">Geotrichum candidum</name>
    <name type="common">Oospora lactis</name>
    <name type="synonym">Dipodascus geotrichum</name>
    <dbReference type="NCBI Taxonomy" id="1173061"/>
    <lineage>
        <taxon>Eukaryota</taxon>
        <taxon>Fungi</taxon>
        <taxon>Dikarya</taxon>
        <taxon>Ascomycota</taxon>
        <taxon>Saccharomycotina</taxon>
        <taxon>Dipodascomycetes</taxon>
        <taxon>Dipodascales</taxon>
        <taxon>Dipodascaceae</taxon>
        <taxon>Geotrichum</taxon>
    </lineage>
</organism>
<name>A0A0J9X739_GEOCN</name>
<dbReference type="OrthoDB" id="10471481at2759"/>
<keyword evidence="3" id="KW-1185">Reference proteome</keyword>
<sequence length="251" mass="28026">MLCDNTIRIVQTPTPPSSVSSGNEGFLSKLDFPSVYLKNTILPPSPPSSHHHLPLSPKSSTVKASPPPCQPSDILNFNPSTCISVTEKMTPLPAPSHKLIPINLQPPSPLMLTAARPYYNFDDYLSSSEEEEEEADDDFDHDDDVPTMALDSQVVDQYKPLPLLEIDPTLPTHLQSTPVHESVEELLATSYPHLLANSMQYEWHLNRLKRNREYANNCKLSMERQQSRSLPAPSPSGWGASGDCKRFRARR</sequence>
<dbReference type="AlphaFoldDB" id="A0A0J9X739"/>
<evidence type="ECO:0000256" key="1">
    <source>
        <dbReference type="SAM" id="MobiDB-lite"/>
    </source>
</evidence>
<evidence type="ECO:0000313" key="2">
    <source>
        <dbReference type="EMBL" id="CDO52973.1"/>
    </source>
</evidence>